<evidence type="ECO:0000313" key="1">
    <source>
        <dbReference type="EMBL" id="GAF76779.1"/>
    </source>
</evidence>
<dbReference type="Gene3D" id="1.50.10.100">
    <property type="entry name" value="Chondroitin AC/alginate lyase"/>
    <property type="match status" value="1"/>
</dbReference>
<gene>
    <name evidence="1" type="ORF">S01H1_18002</name>
</gene>
<sequence>MKVKVFILFIFTLLITSLPAAGLELGPHPRLYLSPTGSGRVPGVEQLRQRIREPAYASAWERVLRSESAADRALAFLLTGDTTGLVLVRKSLAETVNRYEPLVERSLAFDWAYQALSDRERKFFSRKLMESARATAKRYLIPTVYHNMCRGRNMGQGMAVLAAWDDDPEAKKLFPTVENELREFLKILGDGVPAGDMAGRACYGGGWPEGYDYDK</sequence>
<protein>
    <submittedName>
        <fullName evidence="1">Uncharacterized protein</fullName>
    </submittedName>
</protein>
<accession>X0S6Y8</accession>
<comment type="caution">
    <text evidence="1">The sequence shown here is derived from an EMBL/GenBank/DDBJ whole genome shotgun (WGS) entry which is preliminary data.</text>
</comment>
<reference evidence="1" key="1">
    <citation type="journal article" date="2014" name="Front. Microbiol.">
        <title>High frequency of phylogenetically diverse reductive dehalogenase-homologous genes in deep subseafloor sedimentary metagenomes.</title>
        <authorList>
            <person name="Kawai M."/>
            <person name="Futagami T."/>
            <person name="Toyoda A."/>
            <person name="Takaki Y."/>
            <person name="Nishi S."/>
            <person name="Hori S."/>
            <person name="Arai W."/>
            <person name="Tsubouchi T."/>
            <person name="Morono Y."/>
            <person name="Uchiyama I."/>
            <person name="Ito T."/>
            <person name="Fujiyama A."/>
            <person name="Inagaki F."/>
            <person name="Takami H."/>
        </authorList>
    </citation>
    <scope>NUCLEOTIDE SEQUENCE</scope>
    <source>
        <strain evidence="1">Expedition CK06-06</strain>
    </source>
</reference>
<dbReference type="EMBL" id="BARS01009589">
    <property type="protein sequence ID" value="GAF76779.1"/>
    <property type="molecule type" value="Genomic_DNA"/>
</dbReference>
<organism evidence="1">
    <name type="scientific">marine sediment metagenome</name>
    <dbReference type="NCBI Taxonomy" id="412755"/>
    <lineage>
        <taxon>unclassified sequences</taxon>
        <taxon>metagenomes</taxon>
        <taxon>ecological metagenomes</taxon>
    </lineage>
</organism>
<dbReference type="InterPro" id="IPR008929">
    <property type="entry name" value="Chondroitin_lyas"/>
</dbReference>
<proteinExistence type="predicted"/>
<feature type="non-terminal residue" evidence="1">
    <location>
        <position position="215"/>
    </location>
</feature>
<name>X0S6Y8_9ZZZZ</name>
<dbReference type="AlphaFoldDB" id="X0S6Y8"/>